<keyword evidence="9" id="KW-0238">DNA-binding</keyword>
<dbReference type="InterPro" id="IPR010663">
    <property type="entry name" value="Znf_FPG/IleRS"/>
</dbReference>
<keyword evidence="7" id="KW-0378">Hydrolase</keyword>
<evidence type="ECO:0000256" key="4">
    <source>
        <dbReference type="ARBA" id="ARBA00022723"/>
    </source>
</evidence>
<dbReference type="SUPFAM" id="SSF57716">
    <property type="entry name" value="Glucocorticoid receptor-like (DNA-binding domain)"/>
    <property type="match status" value="1"/>
</dbReference>
<dbReference type="AlphaFoldDB" id="A0A1X2EKM7"/>
<keyword evidence="4" id="KW-0479">Metal-binding</keyword>
<dbReference type="InterPro" id="IPR012319">
    <property type="entry name" value="FPG_cat"/>
</dbReference>
<feature type="domain" description="FPG-type" evidence="15">
    <location>
        <begin position="217"/>
        <end position="251"/>
    </location>
</feature>
<evidence type="ECO:0000256" key="5">
    <source>
        <dbReference type="ARBA" id="ARBA00022763"/>
    </source>
</evidence>
<gene>
    <name evidence="17" type="ORF">AWC30_08750</name>
</gene>
<comment type="cofactor">
    <cofactor evidence="1">
        <name>Zn(2+)</name>
        <dbReference type="ChEBI" id="CHEBI:29105"/>
    </cofactor>
</comment>
<dbReference type="InterPro" id="IPR044090">
    <property type="entry name" value="Nei2_N"/>
</dbReference>
<evidence type="ECO:0000256" key="12">
    <source>
        <dbReference type="ARBA" id="ARBA00023268"/>
    </source>
</evidence>
<dbReference type="EMBL" id="LQPZ01000018">
    <property type="protein sequence ID" value="ORX05512.1"/>
    <property type="molecule type" value="Genomic_DNA"/>
</dbReference>
<evidence type="ECO:0000256" key="2">
    <source>
        <dbReference type="ARBA" id="ARBA00009409"/>
    </source>
</evidence>
<evidence type="ECO:0000259" key="16">
    <source>
        <dbReference type="PROSITE" id="PS51068"/>
    </source>
</evidence>
<evidence type="ECO:0000259" key="15">
    <source>
        <dbReference type="PROSITE" id="PS51066"/>
    </source>
</evidence>
<dbReference type="GO" id="GO:0000703">
    <property type="term" value="F:oxidized pyrimidine nucleobase lesion DNA N-glycosylase activity"/>
    <property type="evidence" value="ECO:0007669"/>
    <property type="project" value="TreeGrafter"/>
</dbReference>
<evidence type="ECO:0000256" key="14">
    <source>
        <dbReference type="PROSITE-ProRule" id="PRU00391"/>
    </source>
</evidence>
<sequence length="251" mass="27533">MPEGDTVWHTATLLHDALAGRVLTGCDIRVPRFAAVDLTGETVDEVISRGKHLFVRAGSASIRAHLKMEGSWRVTRGAVRTDHRVRIVLRAGEVSAVGVDLGELEVLDRSRDTDAVAHLGPDLLGADWDAQVACANLIAAPERGLAETLLDQRVLAGIGNVYANELCFLSGHLPSAPVADVAQPLRLMRRAREMLWANRARWARCTTGNTRHGERLWVYGRAGLPCRRCGTVIRSDSATTRITFWCPNCQR</sequence>
<dbReference type="PANTHER" id="PTHR42697">
    <property type="entry name" value="ENDONUCLEASE 8"/>
    <property type="match status" value="1"/>
</dbReference>
<dbReference type="PROSITE" id="PS51068">
    <property type="entry name" value="FPG_CAT"/>
    <property type="match status" value="1"/>
</dbReference>
<accession>A0A1X2EKM7</accession>
<keyword evidence="8" id="KW-0862">Zinc</keyword>
<evidence type="ECO:0000256" key="3">
    <source>
        <dbReference type="ARBA" id="ARBA00012720"/>
    </source>
</evidence>
<organism evidence="17 18">
    <name type="scientific">Mycolicibacillus trivialis</name>
    <dbReference type="NCBI Taxonomy" id="1798"/>
    <lineage>
        <taxon>Bacteria</taxon>
        <taxon>Bacillati</taxon>
        <taxon>Actinomycetota</taxon>
        <taxon>Actinomycetes</taxon>
        <taxon>Mycobacteriales</taxon>
        <taxon>Mycobacteriaceae</taxon>
        <taxon>Mycolicibacillus</taxon>
    </lineage>
</organism>
<dbReference type="GO" id="GO:0006284">
    <property type="term" value="P:base-excision repair"/>
    <property type="evidence" value="ECO:0007669"/>
    <property type="project" value="InterPro"/>
</dbReference>
<keyword evidence="18" id="KW-1185">Reference proteome</keyword>
<keyword evidence="13" id="KW-0326">Glycosidase</keyword>
<evidence type="ECO:0000256" key="10">
    <source>
        <dbReference type="ARBA" id="ARBA00023204"/>
    </source>
</evidence>
<proteinExistence type="inferred from homology"/>
<keyword evidence="5" id="KW-0227">DNA damage</keyword>
<dbReference type="InterPro" id="IPR054878">
    <property type="entry name" value="Endonuc_Nei2"/>
</dbReference>
<evidence type="ECO:0000256" key="13">
    <source>
        <dbReference type="ARBA" id="ARBA00023295"/>
    </source>
</evidence>
<comment type="similarity">
    <text evidence="2">Belongs to the FPG family.</text>
</comment>
<keyword evidence="10" id="KW-0234">DNA repair</keyword>
<keyword evidence="6 14" id="KW-0863">Zinc-finger</keyword>
<dbReference type="Pfam" id="PF01149">
    <property type="entry name" value="Fapy_DNA_glyco"/>
    <property type="match status" value="1"/>
</dbReference>
<dbReference type="InterPro" id="IPR015886">
    <property type="entry name" value="H2TH_FPG"/>
</dbReference>
<protein>
    <recommendedName>
        <fullName evidence="3">DNA-(apurinic or apyrimidinic site) lyase</fullName>
        <ecNumber evidence="3">4.2.99.18</ecNumber>
    </recommendedName>
</protein>
<evidence type="ECO:0000256" key="9">
    <source>
        <dbReference type="ARBA" id="ARBA00023125"/>
    </source>
</evidence>
<dbReference type="GO" id="GO:0003684">
    <property type="term" value="F:damaged DNA binding"/>
    <property type="evidence" value="ECO:0007669"/>
    <property type="project" value="InterPro"/>
</dbReference>
<evidence type="ECO:0000256" key="6">
    <source>
        <dbReference type="ARBA" id="ARBA00022771"/>
    </source>
</evidence>
<dbReference type="SUPFAM" id="SSF46946">
    <property type="entry name" value="S13-like H2TH domain"/>
    <property type="match status" value="1"/>
</dbReference>
<dbReference type="STRING" id="1798.AWC30_08750"/>
<dbReference type="RefSeq" id="WP_085109761.1">
    <property type="nucleotide sequence ID" value="NZ_JACKSN010000064.1"/>
</dbReference>
<evidence type="ECO:0000256" key="8">
    <source>
        <dbReference type="ARBA" id="ARBA00022833"/>
    </source>
</evidence>
<keyword evidence="11" id="KW-0456">Lyase</keyword>
<keyword evidence="12" id="KW-0511">Multifunctional enzyme</keyword>
<dbReference type="EC" id="4.2.99.18" evidence="3"/>
<dbReference type="InterPro" id="IPR035937">
    <property type="entry name" value="FPG_N"/>
</dbReference>
<dbReference type="CDD" id="cd08971">
    <property type="entry name" value="AcNei2_N"/>
    <property type="match status" value="1"/>
</dbReference>
<dbReference type="Gene3D" id="1.10.8.50">
    <property type="match status" value="1"/>
</dbReference>
<comment type="caution">
    <text evidence="17">The sequence shown here is derived from an EMBL/GenBank/DDBJ whole genome shotgun (WGS) entry which is preliminary data.</text>
</comment>
<dbReference type="GO" id="GO:0140078">
    <property type="term" value="F:class I DNA-(apurinic or apyrimidinic site) endonuclease activity"/>
    <property type="evidence" value="ECO:0007669"/>
    <property type="project" value="UniProtKB-EC"/>
</dbReference>
<dbReference type="Proteomes" id="UP000193090">
    <property type="component" value="Unassembled WGS sequence"/>
</dbReference>
<dbReference type="GO" id="GO:0008270">
    <property type="term" value="F:zinc ion binding"/>
    <property type="evidence" value="ECO:0007669"/>
    <property type="project" value="UniProtKB-KW"/>
</dbReference>
<dbReference type="InterPro" id="IPR000214">
    <property type="entry name" value="Znf_DNA_glyclase/AP_lyase"/>
</dbReference>
<evidence type="ECO:0000256" key="7">
    <source>
        <dbReference type="ARBA" id="ARBA00022801"/>
    </source>
</evidence>
<dbReference type="SMART" id="SM00898">
    <property type="entry name" value="Fapy_DNA_glyco"/>
    <property type="match status" value="1"/>
</dbReference>
<dbReference type="Pfam" id="PF06827">
    <property type="entry name" value="zf-FPG_IleRS"/>
    <property type="match status" value="1"/>
</dbReference>
<evidence type="ECO:0000313" key="18">
    <source>
        <dbReference type="Proteomes" id="UP000193090"/>
    </source>
</evidence>
<dbReference type="PROSITE" id="PS51066">
    <property type="entry name" value="ZF_FPG_2"/>
    <property type="match status" value="1"/>
</dbReference>
<evidence type="ECO:0000256" key="11">
    <source>
        <dbReference type="ARBA" id="ARBA00023239"/>
    </source>
</evidence>
<evidence type="ECO:0000256" key="1">
    <source>
        <dbReference type="ARBA" id="ARBA00001947"/>
    </source>
</evidence>
<reference evidence="17 18" key="1">
    <citation type="submission" date="2016-01" db="EMBL/GenBank/DDBJ databases">
        <title>The new phylogeny of the genus Mycobacterium.</title>
        <authorList>
            <person name="Tarcisio F."/>
            <person name="Conor M."/>
            <person name="Antonella G."/>
            <person name="Elisabetta G."/>
            <person name="Giulia F.S."/>
            <person name="Sara T."/>
            <person name="Anna F."/>
            <person name="Clotilde B."/>
            <person name="Roberto B."/>
            <person name="Veronica D.S."/>
            <person name="Fabio R."/>
            <person name="Monica P."/>
            <person name="Olivier J."/>
            <person name="Enrico T."/>
            <person name="Nicola S."/>
        </authorList>
    </citation>
    <scope>NUCLEOTIDE SEQUENCE [LARGE SCALE GENOMIC DNA]</scope>
    <source>
        <strain evidence="17 18">DSM 44153</strain>
    </source>
</reference>
<feature type="domain" description="Formamidopyrimidine-DNA glycosylase catalytic" evidence="16">
    <location>
        <begin position="2"/>
        <end position="87"/>
    </location>
</feature>
<dbReference type="NCBIfam" id="NF040775">
    <property type="entry name" value="endonuc_Nei2"/>
    <property type="match status" value="1"/>
</dbReference>
<dbReference type="SMART" id="SM01232">
    <property type="entry name" value="H2TH"/>
    <property type="match status" value="1"/>
</dbReference>
<dbReference type="Gene3D" id="3.20.190.10">
    <property type="entry name" value="MutM-like, N-terminal"/>
    <property type="match status" value="1"/>
</dbReference>
<dbReference type="SUPFAM" id="SSF81624">
    <property type="entry name" value="N-terminal domain of MutM-like DNA repair proteins"/>
    <property type="match status" value="1"/>
</dbReference>
<dbReference type="InterPro" id="IPR010979">
    <property type="entry name" value="Ribosomal_uS13-like_H2TH"/>
</dbReference>
<name>A0A1X2EKM7_9MYCO</name>
<dbReference type="PANTHER" id="PTHR42697:SF1">
    <property type="entry name" value="ENDONUCLEASE 8"/>
    <property type="match status" value="1"/>
</dbReference>
<dbReference type="OrthoDB" id="9800855at2"/>
<evidence type="ECO:0000313" key="17">
    <source>
        <dbReference type="EMBL" id="ORX05512.1"/>
    </source>
</evidence>